<evidence type="ECO:0000259" key="15">
    <source>
        <dbReference type="PROSITE" id="PS50011"/>
    </source>
</evidence>
<feature type="compositionally biased region" description="Basic and acidic residues" evidence="14">
    <location>
        <begin position="782"/>
        <end position="794"/>
    </location>
</feature>
<evidence type="ECO:0000256" key="2">
    <source>
        <dbReference type="ARBA" id="ARBA00010791"/>
    </source>
</evidence>
<evidence type="ECO:0000256" key="4">
    <source>
        <dbReference type="ARBA" id="ARBA00022490"/>
    </source>
</evidence>
<dbReference type="Gene3D" id="1.10.510.10">
    <property type="entry name" value="Transferase(Phosphotransferase) domain 1"/>
    <property type="match status" value="1"/>
</dbReference>
<organism evidence="17 18">
    <name type="scientific">Microthyrium microscopicum</name>
    <dbReference type="NCBI Taxonomy" id="703497"/>
    <lineage>
        <taxon>Eukaryota</taxon>
        <taxon>Fungi</taxon>
        <taxon>Dikarya</taxon>
        <taxon>Ascomycota</taxon>
        <taxon>Pezizomycotina</taxon>
        <taxon>Dothideomycetes</taxon>
        <taxon>Dothideomycetes incertae sedis</taxon>
        <taxon>Microthyriales</taxon>
        <taxon>Microthyriaceae</taxon>
        <taxon>Microthyrium</taxon>
    </lineage>
</organism>
<proteinExistence type="inferred from homology"/>
<evidence type="ECO:0000313" key="17">
    <source>
        <dbReference type="EMBL" id="KAF2667944.1"/>
    </source>
</evidence>
<comment type="catalytic activity">
    <reaction evidence="12">
        <text>L-seryl-[protein] + ATP = O-phospho-L-seryl-[protein] + ADP + H(+)</text>
        <dbReference type="Rhea" id="RHEA:17989"/>
        <dbReference type="Rhea" id="RHEA-COMP:9863"/>
        <dbReference type="Rhea" id="RHEA-COMP:11604"/>
        <dbReference type="ChEBI" id="CHEBI:15378"/>
        <dbReference type="ChEBI" id="CHEBI:29999"/>
        <dbReference type="ChEBI" id="CHEBI:30616"/>
        <dbReference type="ChEBI" id="CHEBI:83421"/>
        <dbReference type="ChEBI" id="CHEBI:456216"/>
        <dbReference type="EC" id="2.7.11.1"/>
    </reaction>
</comment>
<dbReference type="Pfam" id="PF02149">
    <property type="entry name" value="KA1"/>
    <property type="match status" value="1"/>
</dbReference>
<evidence type="ECO:0000256" key="12">
    <source>
        <dbReference type="ARBA" id="ARBA00048679"/>
    </source>
</evidence>
<dbReference type="PROSITE" id="PS00107">
    <property type="entry name" value="PROTEIN_KINASE_ATP"/>
    <property type="match status" value="1"/>
</dbReference>
<feature type="compositionally biased region" description="Polar residues" evidence="14">
    <location>
        <begin position="49"/>
        <end position="59"/>
    </location>
</feature>
<dbReference type="InterPro" id="IPR017441">
    <property type="entry name" value="Protein_kinase_ATP_BS"/>
</dbReference>
<evidence type="ECO:0000256" key="5">
    <source>
        <dbReference type="ARBA" id="ARBA00022527"/>
    </source>
</evidence>
<dbReference type="Pfam" id="PF00069">
    <property type="entry name" value="Pkinase"/>
    <property type="match status" value="1"/>
</dbReference>
<evidence type="ECO:0000256" key="13">
    <source>
        <dbReference type="PROSITE-ProRule" id="PRU10141"/>
    </source>
</evidence>
<dbReference type="PANTHER" id="PTHR24346">
    <property type="entry name" value="MAP/MICROTUBULE AFFINITY-REGULATING KINASE"/>
    <property type="match status" value="1"/>
</dbReference>
<dbReference type="AlphaFoldDB" id="A0A6A6UAL2"/>
<comment type="catalytic activity">
    <reaction evidence="11">
        <text>L-threonyl-[protein] + ATP = O-phospho-L-threonyl-[protein] + ADP + H(+)</text>
        <dbReference type="Rhea" id="RHEA:46608"/>
        <dbReference type="Rhea" id="RHEA-COMP:11060"/>
        <dbReference type="Rhea" id="RHEA-COMP:11605"/>
        <dbReference type="ChEBI" id="CHEBI:15378"/>
        <dbReference type="ChEBI" id="CHEBI:30013"/>
        <dbReference type="ChEBI" id="CHEBI:30616"/>
        <dbReference type="ChEBI" id="CHEBI:61977"/>
        <dbReference type="ChEBI" id="CHEBI:456216"/>
        <dbReference type="EC" id="2.7.11.1"/>
    </reaction>
</comment>
<keyword evidence="8 13" id="KW-0547">Nucleotide-binding</keyword>
<dbReference type="OrthoDB" id="1928777at2759"/>
<keyword evidence="6" id="KW-0597">Phosphoprotein</keyword>
<accession>A0A6A6UAL2</accession>
<dbReference type="PROSITE" id="PS50032">
    <property type="entry name" value="KA1"/>
    <property type="match status" value="1"/>
</dbReference>
<evidence type="ECO:0000256" key="6">
    <source>
        <dbReference type="ARBA" id="ARBA00022553"/>
    </source>
</evidence>
<dbReference type="Proteomes" id="UP000799302">
    <property type="component" value="Unassembled WGS sequence"/>
</dbReference>
<evidence type="ECO:0000256" key="3">
    <source>
        <dbReference type="ARBA" id="ARBA00012513"/>
    </source>
</evidence>
<dbReference type="Gene3D" id="3.30.310.80">
    <property type="entry name" value="Kinase associated domain 1, KA1"/>
    <property type="match status" value="1"/>
</dbReference>
<name>A0A6A6UAL2_9PEZI</name>
<keyword evidence="10 13" id="KW-0067">ATP-binding</keyword>
<dbReference type="GO" id="GO:0005524">
    <property type="term" value="F:ATP binding"/>
    <property type="evidence" value="ECO:0007669"/>
    <property type="project" value="UniProtKB-UniRule"/>
</dbReference>
<evidence type="ECO:0000256" key="9">
    <source>
        <dbReference type="ARBA" id="ARBA00022777"/>
    </source>
</evidence>
<dbReference type="InterPro" id="IPR001772">
    <property type="entry name" value="KA1_dom"/>
</dbReference>
<keyword evidence="7" id="KW-0808">Transferase</keyword>
<dbReference type="SUPFAM" id="SSF103243">
    <property type="entry name" value="KA1-like"/>
    <property type="match status" value="1"/>
</dbReference>
<reference evidence="17" key="1">
    <citation type="journal article" date="2020" name="Stud. Mycol.">
        <title>101 Dothideomycetes genomes: a test case for predicting lifestyles and emergence of pathogens.</title>
        <authorList>
            <person name="Haridas S."/>
            <person name="Albert R."/>
            <person name="Binder M."/>
            <person name="Bloem J."/>
            <person name="Labutti K."/>
            <person name="Salamov A."/>
            <person name="Andreopoulos B."/>
            <person name="Baker S."/>
            <person name="Barry K."/>
            <person name="Bills G."/>
            <person name="Bluhm B."/>
            <person name="Cannon C."/>
            <person name="Castanera R."/>
            <person name="Culley D."/>
            <person name="Daum C."/>
            <person name="Ezra D."/>
            <person name="Gonzalez J."/>
            <person name="Henrissat B."/>
            <person name="Kuo A."/>
            <person name="Liang C."/>
            <person name="Lipzen A."/>
            <person name="Lutzoni F."/>
            <person name="Magnuson J."/>
            <person name="Mondo S."/>
            <person name="Nolan M."/>
            <person name="Ohm R."/>
            <person name="Pangilinan J."/>
            <person name="Park H.-J."/>
            <person name="Ramirez L."/>
            <person name="Alfaro M."/>
            <person name="Sun H."/>
            <person name="Tritt A."/>
            <person name="Yoshinaga Y."/>
            <person name="Zwiers L.-H."/>
            <person name="Turgeon B."/>
            <person name="Goodwin S."/>
            <person name="Spatafora J."/>
            <person name="Crous P."/>
            <person name="Grigoriev I."/>
        </authorList>
    </citation>
    <scope>NUCLEOTIDE SEQUENCE</scope>
    <source>
        <strain evidence="17">CBS 115976</strain>
    </source>
</reference>
<gene>
    <name evidence="17" type="ORF">BT63DRAFT_457245</name>
</gene>
<dbReference type="SMART" id="SM00220">
    <property type="entry name" value="S_TKc"/>
    <property type="match status" value="1"/>
</dbReference>
<evidence type="ECO:0000256" key="8">
    <source>
        <dbReference type="ARBA" id="ARBA00022741"/>
    </source>
</evidence>
<evidence type="ECO:0000256" key="7">
    <source>
        <dbReference type="ARBA" id="ARBA00022679"/>
    </source>
</evidence>
<evidence type="ECO:0000256" key="10">
    <source>
        <dbReference type="ARBA" id="ARBA00022840"/>
    </source>
</evidence>
<feature type="compositionally biased region" description="Low complexity" evidence="14">
    <location>
        <begin position="810"/>
        <end position="819"/>
    </location>
</feature>
<feature type="region of interest" description="Disordered" evidence="14">
    <location>
        <begin position="1"/>
        <end position="134"/>
    </location>
</feature>
<sequence length="1038" mass="114396">MSAVPLAEGGAARVHRSQSSRHPSSSSHTYRPSQDQGNLPQVARRDFEQSNLAQAGTRRSASRDRGANSSYPTRSDSLRTGGSSHNRSERRYASHDQSSTQPPPPTNGAAPDHPPTRVPTTSGTSSTQPRKRTYVTCSTGTWILGKTIGQGSMGKVKLAKNQETGEHVAVKIVPRQSTDEHRTTAERERADHSKEVRTAREAAIVSLLNHPYICGMKDVYRTNYHWYMLFEYVNGGQMLDFIISHGRLKEKGARKFARQIASALDYSHRNSIVHRDLKIENILISKTGDIKIIDFGLSNLFSPYDHLKTFCGSLYFAAPELLQAKQYTGPEVDVWSFGVVLYVLVCGKVPFDDQSMPQLHAKIKKGNAEYPPWLTNECKNLISRMLVTDPKQRATLAEIMNHPWMTKGFAGPPENFLPPREPLKLPLDQAVIQKMTGFDFGPADYITTQLTKIIESDRYQRAIRHAAQKHTHAPDADKSRGMFGFYKRRNSATSRDTLTNSSSDAIPLGEDPVNAFAPMISVYYLVREKMEKEKQQANPGATSIPTSQGERPLALVDLPPPPAAHTNTASYEMKGEATGGRSRPRARTRGEDEIATNLESTKPPTEPQATPAAPPPEHLQPKKESTAGALLRRISTRRRRPEPPSEKEHRPMPPAVAITSPSDTGPVSTPRKSMSTRRPKMETAPSSSSLHGTGSPKPEMLSPSGHESSFPRRFMSLRRAASVDRRRLRRGPSDSYPDPPATSGSDGGSSSKLKTEGTTPTEETHDNRGTTSAGRTKSLGHARRESIQARRALREGIAPPAGLKEETDAEVAQAAQAEATTDHEGGEESLKPVYLKGLFSVSTTSSRPLPVIRQDIIRVLKELSVNYTEVSGGFRCRHSPSLKEISDPTSPLSPGLQPSAADRTHRRKISFNGFKGAEQNAPEHSPNLRSPHTPKTPSRTPRAPDGSPAISDTDSESNMDADQRRQLGRSVPRSARDTAGATSTHVRDEMTRNMTVDFEIFIVKVPLLRLHGIQFKKVDGNIMQYKSLAQLILTKLRL</sequence>
<feature type="compositionally biased region" description="Low complexity" evidence="14">
    <location>
        <begin position="20"/>
        <end position="34"/>
    </location>
</feature>
<comment type="similarity">
    <text evidence="2">Belongs to the protein kinase superfamily. CAMK Ser/Thr protein kinase family. NIM1 subfamily.</text>
</comment>
<dbReference type="InterPro" id="IPR000719">
    <property type="entry name" value="Prot_kinase_dom"/>
</dbReference>
<feature type="compositionally biased region" description="Polar residues" evidence="14">
    <location>
        <begin position="659"/>
        <end position="673"/>
    </location>
</feature>
<dbReference type="SUPFAM" id="SSF56112">
    <property type="entry name" value="Protein kinase-like (PK-like)"/>
    <property type="match status" value="1"/>
</dbReference>
<protein>
    <recommendedName>
        <fullName evidence="3">non-specific serine/threonine protein kinase</fullName>
        <ecNumber evidence="3">2.7.11.1</ecNumber>
    </recommendedName>
</protein>
<dbReference type="PANTHER" id="PTHR24346:SF82">
    <property type="entry name" value="KP78A-RELATED"/>
    <property type="match status" value="1"/>
</dbReference>
<dbReference type="EC" id="2.7.11.1" evidence="3"/>
<feature type="compositionally biased region" description="Polar residues" evidence="14">
    <location>
        <begin position="536"/>
        <end position="549"/>
    </location>
</feature>
<evidence type="ECO:0000256" key="1">
    <source>
        <dbReference type="ARBA" id="ARBA00004496"/>
    </source>
</evidence>
<feature type="binding site" evidence="13">
    <location>
        <position position="171"/>
    </location>
    <ligand>
        <name>ATP</name>
        <dbReference type="ChEBI" id="CHEBI:30616"/>
    </ligand>
</feature>
<dbReference type="GO" id="GO:0004674">
    <property type="term" value="F:protein serine/threonine kinase activity"/>
    <property type="evidence" value="ECO:0007669"/>
    <property type="project" value="UniProtKB-KW"/>
</dbReference>
<feature type="compositionally biased region" description="Polar residues" evidence="14">
    <location>
        <begin position="67"/>
        <end position="85"/>
    </location>
</feature>
<keyword evidence="9 17" id="KW-0418">Kinase</keyword>
<keyword evidence="4" id="KW-0963">Cytoplasm</keyword>
<dbReference type="GO" id="GO:0000226">
    <property type="term" value="P:microtubule cytoskeleton organization"/>
    <property type="evidence" value="ECO:0007669"/>
    <property type="project" value="TreeGrafter"/>
</dbReference>
<dbReference type="CDD" id="cd14077">
    <property type="entry name" value="STKc_Kin1_2"/>
    <property type="match status" value="1"/>
</dbReference>
<feature type="compositionally biased region" description="Polar residues" evidence="14">
    <location>
        <begin position="118"/>
        <end position="128"/>
    </location>
</feature>
<feature type="region of interest" description="Disordered" evidence="14">
    <location>
        <begin position="872"/>
        <end position="987"/>
    </location>
</feature>
<dbReference type="InterPro" id="IPR011009">
    <property type="entry name" value="Kinase-like_dom_sf"/>
</dbReference>
<feature type="region of interest" description="Disordered" evidence="14">
    <location>
        <begin position="533"/>
        <end position="828"/>
    </location>
</feature>
<feature type="domain" description="KA1" evidence="16">
    <location>
        <begin position="989"/>
        <end position="1038"/>
    </location>
</feature>
<dbReference type="PROSITE" id="PS50011">
    <property type="entry name" value="PROTEIN_KINASE_DOM"/>
    <property type="match status" value="1"/>
</dbReference>
<feature type="compositionally biased region" description="Polar residues" evidence="14">
    <location>
        <begin position="927"/>
        <end position="939"/>
    </location>
</feature>
<evidence type="ECO:0000256" key="14">
    <source>
        <dbReference type="SAM" id="MobiDB-lite"/>
    </source>
</evidence>
<dbReference type="PROSITE" id="PS00108">
    <property type="entry name" value="PROTEIN_KINASE_ST"/>
    <property type="match status" value="1"/>
</dbReference>
<comment type="subcellular location">
    <subcellularLocation>
        <location evidence="1">Cytoplasm</location>
    </subcellularLocation>
</comment>
<evidence type="ECO:0000256" key="11">
    <source>
        <dbReference type="ARBA" id="ARBA00047899"/>
    </source>
</evidence>
<keyword evidence="18" id="KW-1185">Reference proteome</keyword>
<dbReference type="GO" id="GO:0005737">
    <property type="term" value="C:cytoplasm"/>
    <property type="evidence" value="ECO:0007669"/>
    <property type="project" value="UniProtKB-SubCell"/>
</dbReference>
<feature type="compositionally biased region" description="Basic and acidic residues" evidence="14">
    <location>
        <begin position="641"/>
        <end position="651"/>
    </location>
</feature>
<feature type="compositionally biased region" description="Pro residues" evidence="14">
    <location>
        <begin position="101"/>
        <end position="117"/>
    </location>
</feature>
<dbReference type="EMBL" id="MU004237">
    <property type="protein sequence ID" value="KAF2667944.1"/>
    <property type="molecule type" value="Genomic_DNA"/>
</dbReference>
<dbReference type="FunFam" id="1.10.510.10:FF:000333">
    <property type="entry name" value="Non-specific serine/threonine protein kinase"/>
    <property type="match status" value="1"/>
</dbReference>
<evidence type="ECO:0000313" key="18">
    <source>
        <dbReference type="Proteomes" id="UP000799302"/>
    </source>
</evidence>
<dbReference type="InterPro" id="IPR028375">
    <property type="entry name" value="KA1/Ssp2_C"/>
</dbReference>
<evidence type="ECO:0000259" key="16">
    <source>
        <dbReference type="PROSITE" id="PS50032"/>
    </source>
</evidence>
<feature type="domain" description="Protein kinase" evidence="15">
    <location>
        <begin position="142"/>
        <end position="405"/>
    </location>
</feature>
<keyword evidence="5" id="KW-0723">Serine/threonine-protein kinase</keyword>
<feature type="region of interest" description="Disordered" evidence="14">
    <location>
        <begin position="176"/>
        <end position="195"/>
    </location>
</feature>
<dbReference type="GO" id="GO:0071944">
    <property type="term" value="C:cell periphery"/>
    <property type="evidence" value="ECO:0007669"/>
    <property type="project" value="UniProtKB-ARBA"/>
</dbReference>
<dbReference type="InterPro" id="IPR008271">
    <property type="entry name" value="Ser/Thr_kinase_AS"/>
</dbReference>
<feature type="compositionally biased region" description="Basic and acidic residues" evidence="14">
    <location>
        <begin position="177"/>
        <end position="195"/>
    </location>
</feature>
<dbReference type="GO" id="GO:0035556">
    <property type="term" value="P:intracellular signal transduction"/>
    <property type="evidence" value="ECO:0007669"/>
    <property type="project" value="TreeGrafter"/>
</dbReference>